<protein>
    <submittedName>
        <fullName evidence="3">Uncharacterized protein</fullName>
    </submittedName>
</protein>
<evidence type="ECO:0000313" key="3">
    <source>
        <dbReference type="EMBL" id="MDC0714353.1"/>
    </source>
</evidence>
<keyword evidence="4" id="KW-1185">Reference proteome</keyword>
<gene>
    <name evidence="3" type="ORF">POL68_38215</name>
</gene>
<keyword evidence="2" id="KW-0472">Membrane</keyword>
<comment type="caution">
    <text evidence="3">The sequence shown here is derived from an EMBL/GenBank/DDBJ whole genome shotgun (WGS) entry which is preliminary data.</text>
</comment>
<reference evidence="3 4" key="1">
    <citation type="submission" date="2022-11" db="EMBL/GenBank/DDBJ databases">
        <title>Minimal conservation of predation-associated metabolite biosynthetic gene clusters underscores biosynthetic potential of Myxococcota including descriptions for ten novel species: Archangium lansinium sp. nov., Myxococcus landrumus sp. nov., Nannocystis bai.</title>
        <authorList>
            <person name="Ahearne A."/>
            <person name="Stevens C."/>
            <person name="Dowd S."/>
        </authorList>
    </citation>
    <scope>NUCLEOTIDE SEQUENCE [LARGE SCALE GENOMIC DNA]</scope>
    <source>
        <strain evidence="3 4">NCWAL01</strain>
    </source>
</reference>
<feature type="compositionally biased region" description="Polar residues" evidence="1">
    <location>
        <begin position="21"/>
        <end position="32"/>
    </location>
</feature>
<sequence>MRGSRQNDEGPSAPAGAVVQSDGTPPQSSTSRAFDLVYTSGGGRDCDKEHIECFRRCWNTQPPYPITRGDKGHDKYCARTCREAYMECLKDIEAQPLAFSDMVKAKDWLKRHEKEVLVGSIVLVAGAAFMVSTVGAGVLVLVPLAAL</sequence>
<evidence type="ECO:0000256" key="2">
    <source>
        <dbReference type="SAM" id="Phobius"/>
    </source>
</evidence>
<proteinExistence type="predicted"/>
<dbReference type="RefSeq" id="WP_272144967.1">
    <property type="nucleotide sequence ID" value="NZ_JAQNDM010000002.1"/>
</dbReference>
<keyword evidence="2" id="KW-1133">Transmembrane helix</keyword>
<evidence type="ECO:0000256" key="1">
    <source>
        <dbReference type="SAM" id="MobiDB-lite"/>
    </source>
</evidence>
<feature type="transmembrane region" description="Helical" evidence="2">
    <location>
        <begin position="116"/>
        <end position="146"/>
    </location>
</feature>
<evidence type="ECO:0000313" key="4">
    <source>
        <dbReference type="Proteomes" id="UP001221838"/>
    </source>
</evidence>
<dbReference type="EMBL" id="JAQNDM010000002">
    <property type="protein sequence ID" value="MDC0714353.1"/>
    <property type="molecule type" value="Genomic_DNA"/>
</dbReference>
<dbReference type="Proteomes" id="UP001221838">
    <property type="component" value="Unassembled WGS sequence"/>
</dbReference>
<keyword evidence="2" id="KW-0812">Transmembrane</keyword>
<name>A0ABT5DL69_9BACT</name>
<accession>A0ABT5DL69</accession>
<organism evidence="3 4">
    <name type="scientific">Stigmatella ashevillensis</name>
    <dbReference type="NCBI Taxonomy" id="2995309"/>
    <lineage>
        <taxon>Bacteria</taxon>
        <taxon>Pseudomonadati</taxon>
        <taxon>Myxococcota</taxon>
        <taxon>Myxococcia</taxon>
        <taxon>Myxococcales</taxon>
        <taxon>Cystobacterineae</taxon>
        <taxon>Archangiaceae</taxon>
        <taxon>Stigmatella</taxon>
    </lineage>
</organism>
<feature type="region of interest" description="Disordered" evidence="1">
    <location>
        <begin position="1"/>
        <end position="33"/>
    </location>
</feature>